<accession>A0AAU8FLJ5</accession>
<dbReference type="RefSeq" id="WP_353720138.1">
    <property type="nucleotide sequence ID" value="NZ_CP159289.1"/>
</dbReference>
<keyword evidence="1" id="KW-0732">Signal</keyword>
<feature type="domain" description="Peptidase S74" evidence="2">
    <location>
        <begin position="269"/>
        <end position="364"/>
    </location>
</feature>
<dbReference type="AlphaFoldDB" id="A0AAU8FLJ5"/>
<dbReference type="GO" id="GO:0045893">
    <property type="term" value="P:positive regulation of DNA-templated transcription"/>
    <property type="evidence" value="ECO:0007669"/>
    <property type="project" value="TreeGrafter"/>
</dbReference>
<dbReference type="PANTHER" id="PTHR13029:SF18">
    <property type="entry name" value="MYELIN REGULATORY FACTOR HOMOLOG 1"/>
    <property type="match status" value="1"/>
</dbReference>
<dbReference type="Pfam" id="PF13884">
    <property type="entry name" value="Peptidase_S74"/>
    <property type="match status" value="1"/>
</dbReference>
<dbReference type="GO" id="GO:0016540">
    <property type="term" value="P:protein autoprocessing"/>
    <property type="evidence" value="ECO:0007669"/>
    <property type="project" value="TreeGrafter"/>
</dbReference>
<name>A0AAU8FLJ5_9BACT</name>
<protein>
    <submittedName>
        <fullName evidence="3">Tail fiber domain-containing protein</fullName>
    </submittedName>
</protein>
<dbReference type="GO" id="GO:0003700">
    <property type="term" value="F:DNA-binding transcription factor activity"/>
    <property type="evidence" value="ECO:0007669"/>
    <property type="project" value="TreeGrafter"/>
</dbReference>
<proteinExistence type="predicted"/>
<dbReference type="InterPro" id="IPR051577">
    <property type="entry name" value="MRF-like"/>
</dbReference>
<reference evidence="3" key="1">
    <citation type="submission" date="2024-06" db="EMBL/GenBank/DDBJ databases">
        <title>Sequencing and assembly of the genome of Dyadobacter sp. strain 676, a symbiont of Cyamopsis tetragonoloba.</title>
        <authorList>
            <person name="Guro P."/>
            <person name="Sazanova A."/>
            <person name="Kuznetsova I."/>
            <person name="Belimov A."/>
            <person name="Safronova V."/>
        </authorList>
    </citation>
    <scope>NUCLEOTIDE SEQUENCE</scope>
    <source>
        <strain evidence="3">676</strain>
    </source>
</reference>
<gene>
    <name evidence="3" type="ORF">ABV298_31860</name>
</gene>
<feature type="signal peptide" evidence="1">
    <location>
        <begin position="1"/>
        <end position="24"/>
    </location>
</feature>
<evidence type="ECO:0000259" key="2">
    <source>
        <dbReference type="PROSITE" id="PS51688"/>
    </source>
</evidence>
<dbReference type="InterPro" id="IPR030392">
    <property type="entry name" value="S74_ICA"/>
</dbReference>
<feature type="chain" id="PRO_5043313867" evidence="1">
    <location>
        <begin position="25"/>
        <end position="373"/>
    </location>
</feature>
<dbReference type="EMBL" id="CP159289">
    <property type="protein sequence ID" value="XCH24830.1"/>
    <property type="molecule type" value="Genomic_DNA"/>
</dbReference>
<evidence type="ECO:0000256" key="1">
    <source>
        <dbReference type="SAM" id="SignalP"/>
    </source>
</evidence>
<organism evidence="3">
    <name type="scientific">Dyadobacter sp. 676</name>
    <dbReference type="NCBI Taxonomy" id="3088362"/>
    <lineage>
        <taxon>Bacteria</taxon>
        <taxon>Pseudomonadati</taxon>
        <taxon>Bacteroidota</taxon>
        <taxon>Cytophagia</taxon>
        <taxon>Cytophagales</taxon>
        <taxon>Spirosomataceae</taxon>
        <taxon>Dyadobacter</taxon>
    </lineage>
</organism>
<sequence>MKTARLPAAFFVLASVTVSQISYAQVKIGLNPTVITPGANLDVEGVSNRHMVVMQSGRVGIGTTAPGYTTTIRAIAAENHALANGVILRLDPAGGPDIEENASILLNARAAWGYEIGSPRKRTYIRGNEGTDICLQVKDNSSALLANAFVLSGGGASGTGAGYVGLNTSLPEARLDVRGGSAKFLASVNPQTGATWNGTSNSNGTQIVTDIATGDAYVGIQRSGRGACLLLTKTASANSGDAFLQFTVNNAGVGSITYDGTGVSFNQNSDQRLKENIRATKFGLETLNKVKVYDYNFKSDTKKALSTGVLAQELHKVYPQAVKVGGDSTQTNPWQVDYSKLVPMLVQSIQDLNQAMLEQREEFNKKSGIAGER</sequence>
<dbReference type="PROSITE" id="PS51688">
    <property type="entry name" value="ICA"/>
    <property type="match status" value="1"/>
</dbReference>
<evidence type="ECO:0000313" key="3">
    <source>
        <dbReference type="EMBL" id="XCH24830.1"/>
    </source>
</evidence>
<dbReference type="GO" id="GO:0043565">
    <property type="term" value="F:sequence-specific DNA binding"/>
    <property type="evidence" value="ECO:0007669"/>
    <property type="project" value="TreeGrafter"/>
</dbReference>
<dbReference type="PANTHER" id="PTHR13029">
    <property type="match status" value="1"/>
</dbReference>